<dbReference type="NCBIfam" id="TIGR00231">
    <property type="entry name" value="small_GTP"/>
    <property type="match status" value="1"/>
</dbReference>
<keyword evidence="1 6" id="KW-0547">Nucleotide-binding</keyword>
<protein>
    <recommendedName>
        <fullName evidence="6">Ribosome-releasing factor 2, mitochondrial</fullName>
        <shortName evidence="6">RRF2mt</shortName>
    </recommendedName>
    <alternativeName>
        <fullName evidence="6">Elongation factor G 2, mitochondrial</fullName>
        <shortName evidence="6">EF-G2mt</shortName>
        <shortName evidence="6">mEF-G 2</shortName>
    </alternativeName>
</protein>
<keyword evidence="3" id="KW-0809">Transit peptide</keyword>
<evidence type="ECO:0000256" key="6">
    <source>
        <dbReference type="HAMAP-Rule" id="MF_03059"/>
    </source>
</evidence>
<dbReference type="GO" id="GO:0005739">
    <property type="term" value="C:mitochondrion"/>
    <property type="evidence" value="ECO:0007669"/>
    <property type="project" value="UniProtKB-SubCell"/>
</dbReference>
<evidence type="ECO:0000256" key="4">
    <source>
        <dbReference type="ARBA" id="ARBA00023128"/>
    </source>
</evidence>
<dbReference type="Proteomes" id="UP001161438">
    <property type="component" value="Chromosome 10"/>
</dbReference>
<dbReference type="FunFam" id="3.30.70.870:FF:000007">
    <property type="entry name" value="Ribosome-releasing factor 2, mitochondrial"/>
    <property type="match status" value="1"/>
</dbReference>
<gene>
    <name evidence="8" type="primary">SMKI10G1090</name>
    <name evidence="6" type="synonym">MEF2</name>
    <name evidence="8" type="ORF">SMKI_10G1090</name>
</gene>
<dbReference type="EMBL" id="OX365766">
    <property type="protein sequence ID" value="CAI4034322.1"/>
    <property type="molecule type" value="Genomic_DNA"/>
</dbReference>
<dbReference type="HAMAP" id="MF_03059">
    <property type="entry name" value="mEF_G_2"/>
    <property type="match status" value="1"/>
</dbReference>
<keyword evidence="2 6" id="KW-0648">Protein biosynthesis</keyword>
<dbReference type="GO" id="GO:0003924">
    <property type="term" value="F:GTPase activity"/>
    <property type="evidence" value="ECO:0007669"/>
    <property type="project" value="UniProtKB-UniRule"/>
</dbReference>
<dbReference type="InterPro" id="IPR041095">
    <property type="entry name" value="EFG_II"/>
</dbReference>
<dbReference type="InterPro" id="IPR009022">
    <property type="entry name" value="EFG_III"/>
</dbReference>
<keyword evidence="4 6" id="KW-0496">Mitochondrion</keyword>
<organism evidence="8 9">
    <name type="scientific">Saccharomyces mikatae IFO 1815</name>
    <dbReference type="NCBI Taxonomy" id="226126"/>
    <lineage>
        <taxon>Eukaryota</taxon>
        <taxon>Fungi</taxon>
        <taxon>Dikarya</taxon>
        <taxon>Ascomycota</taxon>
        <taxon>Saccharomycotina</taxon>
        <taxon>Saccharomycetes</taxon>
        <taxon>Saccharomycetales</taxon>
        <taxon>Saccharomycetaceae</taxon>
        <taxon>Saccharomyces</taxon>
    </lineage>
</organism>
<evidence type="ECO:0000256" key="3">
    <source>
        <dbReference type="ARBA" id="ARBA00022946"/>
    </source>
</evidence>
<dbReference type="GO" id="GO:0032790">
    <property type="term" value="P:ribosome disassembly"/>
    <property type="evidence" value="ECO:0007669"/>
    <property type="project" value="UniProtKB-UniRule"/>
</dbReference>
<dbReference type="InterPro" id="IPR004161">
    <property type="entry name" value="EFTu-like_2"/>
</dbReference>
<dbReference type="InterPro" id="IPR005225">
    <property type="entry name" value="Small_GTP-bd"/>
</dbReference>
<comment type="similarity">
    <text evidence="6">Belongs to the TRAFAC class translation factor GTPase superfamily. Classic translation factor GTPase family. EF-G/EF-2 subfamily.</text>
</comment>
<proteinExistence type="inferred from homology"/>
<dbReference type="Gene3D" id="3.30.70.870">
    <property type="entry name" value="Elongation Factor G (Translational Gtpase), domain 3"/>
    <property type="match status" value="1"/>
</dbReference>
<dbReference type="PANTHER" id="PTHR43261">
    <property type="entry name" value="TRANSLATION ELONGATION FACTOR G-RELATED"/>
    <property type="match status" value="1"/>
</dbReference>
<dbReference type="GO" id="GO:0032543">
    <property type="term" value="P:mitochondrial translation"/>
    <property type="evidence" value="ECO:0007669"/>
    <property type="project" value="UniProtKB-UniRule"/>
</dbReference>
<evidence type="ECO:0000313" key="9">
    <source>
        <dbReference type="Proteomes" id="UP001161438"/>
    </source>
</evidence>
<dbReference type="SUPFAM" id="SSF52540">
    <property type="entry name" value="P-loop containing nucleoside triphosphate hydrolases"/>
    <property type="match status" value="1"/>
</dbReference>
<dbReference type="CDD" id="cd03713">
    <property type="entry name" value="EFG_mtEFG_C"/>
    <property type="match status" value="1"/>
</dbReference>
<dbReference type="PROSITE" id="PS00301">
    <property type="entry name" value="G_TR_1"/>
    <property type="match status" value="1"/>
</dbReference>
<evidence type="ECO:0000259" key="7">
    <source>
        <dbReference type="PROSITE" id="PS51722"/>
    </source>
</evidence>
<dbReference type="InterPro" id="IPR035647">
    <property type="entry name" value="EFG_III/V"/>
</dbReference>
<dbReference type="SUPFAM" id="SSF50447">
    <property type="entry name" value="Translation proteins"/>
    <property type="match status" value="1"/>
</dbReference>
<evidence type="ECO:0000313" key="8">
    <source>
        <dbReference type="EMBL" id="CAI4034322.1"/>
    </source>
</evidence>
<feature type="binding site" evidence="6">
    <location>
        <begin position="115"/>
        <end position="119"/>
    </location>
    <ligand>
        <name>GTP</name>
        <dbReference type="ChEBI" id="CHEBI:37565"/>
    </ligand>
</feature>
<dbReference type="InterPro" id="IPR027417">
    <property type="entry name" value="P-loop_NTPase"/>
</dbReference>
<keyword evidence="9" id="KW-1185">Reference proteome</keyword>
<dbReference type="InterPro" id="IPR030851">
    <property type="entry name" value="EFG2"/>
</dbReference>
<accession>A0AA35IQH9</accession>
<dbReference type="RefSeq" id="XP_056077443.1">
    <property type="nucleotide sequence ID" value="XM_056223423.1"/>
</dbReference>
<dbReference type="FunFam" id="3.40.50.300:FF:001636">
    <property type="entry name" value="Ribosome-releasing factor 2, mitochondrial"/>
    <property type="match status" value="1"/>
</dbReference>
<dbReference type="SMART" id="SM00838">
    <property type="entry name" value="EFG_C"/>
    <property type="match status" value="1"/>
</dbReference>
<dbReference type="InterPro" id="IPR031157">
    <property type="entry name" value="G_TR_CS"/>
</dbReference>
<dbReference type="Gene3D" id="3.40.50.300">
    <property type="entry name" value="P-loop containing nucleotide triphosphate hydrolases"/>
    <property type="match status" value="1"/>
</dbReference>
<feature type="binding site" evidence="6">
    <location>
        <begin position="50"/>
        <end position="57"/>
    </location>
    <ligand>
        <name>GTP</name>
        <dbReference type="ChEBI" id="CHEBI:37565"/>
    </ligand>
</feature>
<feature type="domain" description="Tr-type G" evidence="7">
    <location>
        <begin position="41"/>
        <end position="329"/>
    </location>
</feature>
<dbReference type="FunFam" id="3.30.70.240:FF:000024">
    <property type="entry name" value="Ribosome-releasing factor 2, mitochondrial"/>
    <property type="match status" value="1"/>
</dbReference>
<keyword evidence="5 6" id="KW-0342">GTP-binding</keyword>
<dbReference type="Pfam" id="PF00679">
    <property type="entry name" value="EFG_C"/>
    <property type="match status" value="1"/>
</dbReference>
<feature type="binding site" evidence="6">
    <location>
        <begin position="167"/>
        <end position="170"/>
    </location>
    <ligand>
        <name>GTP</name>
        <dbReference type="ChEBI" id="CHEBI:37565"/>
    </ligand>
</feature>
<dbReference type="GO" id="GO:0005525">
    <property type="term" value="F:GTP binding"/>
    <property type="evidence" value="ECO:0007669"/>
    <property type="project" value="UniProtKB-UniRule"/>
</dbReference>
<evidence type="ECO:0000256" key="5">
    <source>
        <dbReference type="ARBA" id="ARBA00023134"/>
    </source>
</evidence>
<evidence type="ECO:0000256" key="1">
    <source>
        <dbReference type="ARBA" id="ARBA00022741"/>
    </source>
</evidence>
<dbReference type="GeneID" id="80919139"/>
<dbReference type="Pfam" id="PF03144">
    <property type="entry name" value="GTP_EFTU_D2"/>
    <property type="match status" value="1"/>
</dbReference>
<sequence length="820" mass="91246">MWKWSVYRWASARVNFSVNQKRLSLVSAGNKHLSTVRSSLSKVRNIGIIAHIDAGKTTTTERMLYYAGISKHIGDVDTGDTMTDFLEQERSRGITIQSAAISFPWRDSFAINLIDTPGHMDFTFEVIRALKVIDSCVVILDAVAGVEAQTEKVWKQSESKPKICFINKMDRMGASFNHTVNDLRKKFMQGTIIKPVLVNIPYYREQPATNDYVFQGVIDVINGKRLSWNSENPDEIIVDDLDGTYLEQCNRCKESMIETLSEFDEDLVQHFLEDAEGDYSKVSAQSLNASIRKLTMQNKIVPILCGASFKNIGVQPLLDAVVNYLPSPIEAEPPELNDKTVLMKYDPKVGCLINNNKNLCIAFAFKVITDSIRGKQIFIRIYSGTLNSGNTVYNSSTGEKFKLGKLLVPHAGTSQPVNVLRAGQIGLLSGSTVESNISTGDTLITHSLKKDGLKSFNKKKELTLKINSIFIPPPVFGVSIEPRTLSNKKSMEDALNTLITEDPSLSITQNDETGQTVLNGMGELHLEIAKERLVNDLKADVEFGKLMVSYKETINSETNVESYESDNGYKFSLSVLPNTSAIPNCVTYPLGINKNYLIMEKNARWDQEWKLQVSLESILNSIMASCIVGLQRGGKLANFPLYGCSIKIKGDWSVPLDIETPQEILKITRNLILKALSDLPPDKYALLEPIMSLDLAIPQSDMGSVLQDLTGARKAQILSVEDESSPILSAISSPNSSEGNDRIYIPPDVISTLHVSKDKNQTQDVSSNIKKIIKAKVPLREITAYTNKLRSLSQGRGEFNIEYFDMEKATNDRLESILHD</sequence>
<comment type="function">
    <text evidence="6">Mitochondrial GTPase that mediates the disassembly of ribosomes from messenger RNA at the termination of mitochondrial protein biosynthesis. Not involved in the GTP-dependent ribosomal translocation step during translation elongation.</text>
</comment>
<dbReference type="FunFam" id="2.40.30.10:FF:000166">
    <property type="entry name" value="Ribosome-releasing factor 2, mitochondrial"/>
    <property type="match status" value="1"/>
</dbReference>
<evidence type="ECO:0000256" key="2">
    <source>
        <dbReference type="ARBA" id="ARBA00022917"/>
    </source>
</evidence>
<dbReference type="PANTHER" id="PTHR43261:SF1">
    <property type="entry name" value="RIBOSOME-RELEASING FACTOR 2, MITOCHONDRIAL"/>
    <property type="match status" value="1"/>
</dbReference>
<dbReference type="PRINTS" id="PR00315">
    <property type="entry name" value="ELONGATNFCT"/>
</dbReference>
<dbReference type="SUPFAM" id="SSF54980">
    <property type="entry name" value="EF-G C-terminal domain-like"/>
    <property type="match status" value="2"/>
</dbReference>
<dbReference type="Gene3D" id="2.40.30.10">
    <property type="entry name" value="Translation factors"/>
    <property type="match status" value="1"/>
</dbReference>
<reference evidence="8" key="1">
    <citation type="submission" date="2022-10" db="EMBL/GenBank/DDBJ databases">
        <authorList>
            <person name="Byrne P K."/>
        </authorList>
    </citation>
    <scope>NUCLEOTIDE SEQUENCE</scope>
    <source>
        <strain evidence="8">IFO1815</strain>
    </source>
</reference>
<dbReference type="InterPro" id="IPR000795">
    <property type="entry name" value="T_Tr_GTP-bd_dom"/>
</dbReference>
<dbReference type="CDD" id="cd16262">
    <property type="entry name" value="EFG_III"/>
    <property type="match status" value="1"/>
</dbReference>
<dbReference type="Pfam" id="PF14492">
    <property type="entry name" value="EFG_III"/>
    <property type="match status" value="1"/>
</dbReference>
<dbReference type="Pfam" id="PF00009">
    <property type="entry name" value="GTP_EFTU"/>
    <property type="match status" value="1"/>
</dbReference>
<dbReference type="InterPro" id="IPR000640">
    <property type="entry name" value="EFG_V-like"/>
</dbReference>
<dbReference type="AlphaFoldDB" id="A0AA35IQH9"/>
<dbReference type="CDD" id="cd01886">
    <property type="entry name" value="EF-G"/>
    <property type="match status" value="1"/>
</dbReference>
<dbReference type="Gene3D" id="3.30.70.240">
    <property type="match status" value="1"/>
</dbReference>
<dbReference type="InterPro" id="IPR009000">
    <property type="entry name" value="Transl_B-barrel_sf"/>
</dbReference>
<comment type="subcellular location">
    <subcellularLocation>
        <location evidence="6">Mitochondrion</location>
    </subcellularLocation>
</comment>
<name>A0AA35IQH9_SACMI</name>
<dbReference type="PROSITE" id="PS51722">
    <property type="entry name" value="G_TR_2"/>
    <property type="match status" value="1"/>
</dbReference>
<dbReference type="InterPro" id="IPR035649">
    <property type="entry name" value="EFG_V"/>
</dbReference>